<organism evidence="2 3">
    <name type="scientific">Radiobacillus deserti</name>
    <dbReference type="NCBI Taxonomy" id="2594883"/>
    <lineage>
        <taxon>Bacteria</taxon>
        <taxon>Bacillati</taxon>
        <taxon>Bacillota</taxon>
        <taxon>Bacilli</taxon>
        <taxon>Bacillales</taxon>
        <taxon>Bacillaceae</taxon>
        <taxon>Radiobacillus</taxon>
    </lineage>
</organism>
<dbReference type="PANTHER" id="PTHR42951:SF9">
    <property type="entry name" value="METAL-DEPENDENT HYDROLASE"/>
    <property type="match status" value="1"/>
</dbReference>
<dbReference type="AlphaFoldDB" id="A0A516KF13"/>
<feature type="domain" description="Metallo-beta-lactamase" evidence="1">
    <location>
        <begin position="20"/>
        <end position="212"/>
    </location>
</feature>
<dbReference type="KEGG" id="aqt:FN924_07205"/>
<dbReference type="InterPro" id="IPR001279">
    <property type="entry name" value="Metallo-B-lactamas"/>
</dbReference>
<dbReference type="SUPFAM" id="SSF56281">
    <property type="entry name" value="Metallo-hydrolase/oxidoreductase"/>
    <property type="match status" value="1"/>
</dbReference>
<evidence type="ECO:0000259" key="1">
    <source>
        <dbReference type="SMART" id="SM00849"/>
    </source>
</evidence>
<evidence type="ECO:0000313" key="3">
    <source>
        <dbReference type="Proteomes" id="UP000315215"/>
    </source>
</evidence>
<evidence type="ECO:0000313" key="2">
    <source>
        <dbReference type="EMBL" id="QDP39970.1"/>
    </source>
</evidence>
<dbReference type="SMART" id="SM00849">
    <property type="entry name" value="Lactamase_B"/>
    <property type="match status" value="1"/>
</dbReference>
<proteinExistence type="predicted"/>
<accession>A0A516KF13</accession>
<dbReference type="EMBL" id="CP041666">
    <property type="protein sequence ID" value="QDP39970.1"/>
    <property type="molecule type" value="Genomic_DNA"/>
</dbReference>
<dbReference type="PANTHER" id="PTHR42951">
    <property type="entry name" value="METALLO-BETA-LACTAMASE DOMAIN-CONTAINING"/>
    <property type="match status" value="1"/>
</dbReference>
<dbReference type="OrthoDB" id="9802248at2"/>
<sequence length="234" mass="24997">MKVTTIDNIHQITFFPSLFPVNCYLVEEENGLTLIDAALPKKADAILSVAEEIGKPITHILLTHGHSDHIGSLDELVLKISDVKLAISTRDARLLAGDKSLDPEEGTSPIKGGIPKHIQTKPDILLEEGHTIGSLKAIATPGHTPGSMSFLDQRTHSIIAGDAFQTRASIAVAGTIVPLFPFPGFATWNKEKALDSAKKIAALSPTLLAVGHGKLIQNPGPQIQHAIDHMETKG</sequence>
<dbReference type="Pfam" id="PF00753">
    <property type="entry name" value="Lactamase_B"/>
    <property type="match status" value="1"/>
</dbReference>
<keyword evidence="3" id="KW-1185">Reference proteome</keyword>
<dbReference type="Gene3D" id="3.60.15.10">
    <property type="entry name" value="Ribonuclease Z/Hydroxyacylglutathione hydrolase-like"/>
    <property type="match status" value="1"/>
</dbReference>
<keyword evidence="2" id="KW-0378">Hydrolase</keyword>
<dbReference type="CDD" id="cd07721">
    <property type="entry name" value="yflN-like_MBL-fold"/>
    <property type="match status" value="1"/>
</dbReference>
<name>A0A516KF13_9BACI</name>
<dbReference type="InterPro" id="IPR050855">
    <property type="entry name" value="NDM-1-like"/>
</dbReference>
<gene>
    <name evidence="2" type="ORF">FN924_07205</name>
</gene>
<protein>
    <submittedName>
        <fullName evidence="2">MBL fold metallo-hydrolase</fullName>
    </submittedName>
</protein>
<dbReference type="Proteomes" id="UP000315215">
    <property type="component" value="Chromosome"/>
</dbReference>
<dbReference type="RefSeq" id="WP_143893085.1">
    <property type="nucleotide sequence ID" value="NZ_CP041666.1"/>
</dbReference>
<dbReference type="InterPro" id="IPR036866">
    <property type="entry name" value="RibonucZ/Hydroxyglut_hydro"/>
</dbReference>
<dbReference type="GO" id="GO:0016787">
    <property type="term" value="F:hydrolase activity"/>
    <property type="evidence" value="ECO:0007669"/>
    <property type="project" value="UniProtKB-KW"/>
</dbReference>
<reference evidence="2 3" key="1">
    <citation type="submission" date="2019-07" db="EMBL/GenBank/DDBJ databases">
        <authorList>
            <person name="Li J."/>
        </authorList>
    </citation>
    <scope>NUCLEOTIDE SEQUENCE [LARGE SCALE GENOMIC DNA]</scope>
    <source>
        <strain evidence="2 3">TKL69</strain>
    </source>
</reference>